<dbReference type="PANTHER" id="PTHR22807">
    <property type="entry name" value="NOP2 YEAST -RELATED NOL1/NOP2/FMU SUN DOMAIN-CONTAINING"/>
    <property type="match status" value="1"/>
</dbReference>
<feature type="compositionally biased region" description="Acidic residues" evidence="1">
    <location>
        <begin position="92"/>
        <end position="112"/>
    </location>
</feature>
<name>A0AAV8XS65_9CUCU</name>
<protein>
    <submittedName>
        <fullName evidence="2">Uncharacterized protein</fullName>
    </submittedName>
</protein>
<evidence type="ECO:0000256" key="1">
    <source>
        <dbReference type="SAM" id="MobiDB-lite"/>
    </source>
</evidence>
<feature type="region of interest" description="Disordered" evidence="1">
    <location>
        <begin position="1"/>
        <end position="239"/>
    </location>
</feature>
<feature type="compositionally biased region" description="Basic and acidic residues" evidence="1">
    <location>
        <begin position="24"/>
        <end position="35"/>
    </location>
</feature>
<feature type="compositionally biased region" description="Acidic residues" evidence="1">
    <location>
        <begin position="144"/>
        <end position="169"/>
    </location>
</feature>
<evidence type="ECO:0000313" key="3">
    <source>
        <dbReference type="Proteomes" id="UP001162162"/>
    </source>
</evidence>
<feature type="compositionally biased region" description="Basic residues" evidence="1">
    <location>
        <begin position="43"/>
        <end position="57"/>
    </location>
</feature>
<reference evidence="2" key="1">
    <citation type="journal article" date="2023" name="Insect Mol. Biol.">
        <title>Genome sequencing provides insights into the evolution of gene families encoding plant cell wall-degrading enzymes in longhorned beetles.</title>
        <authorList>
            <person name="Shin N.R."/>
            <person name="Okamura Y."/>
            <person name="Kirsch R."/>
            <person name="Pauchet Y."/>
        </authorList>
    </citation>
    <scope>NUCLEOTIDE SEQUENCE</scope>
    <source>
        <strain evidence="2">AMC_N1</strain>
    </source>
</reference>
<proteinExistence type="predicted"/>
<feature type="compositionally biased region" description="Basic and acidic residues" evidence="1">
    <location>
        <begin position="1"/>
        <end position="12"/>
    </location>
</feature>
<dbReference type="PRINTS" id="PR02012">
    <property type="entry name" value="RCMTNOP2"/>
</dbReference>
<dbReference type="GO" id="GO:0005730">
    <property type="term" value="C:nucleolus"/>
    <property type="evidence" value="ECO:0007669"/>
    <property type="project" value="TreeGrafter"/>
</dbReference>
<dbReference type="PANTHER" id="PTHR22807:SF30">
    <property type="entry name" value="28S RRNA (CYTOSINE(4447)-C(5))-METHYLTRANSFERASE-RELATED"/>
    <property type="match status" value="1"/>
</dbReference>
<dbReference type="Proteomes" id="UP001162162">
    <property type="component" value="Unassembled WGS sequence"/>
</dbReference>
<dbReference type="GO" id="GO:0070475">
    <property type="term" value="P:rRNA base methylation"/>
    <property type="evidence" value="ECO:0007669"/>
    <property type="project" value="TreeGrafter"/>
</dbReference>
<organism evidence="2 3">
    <name type="scientific">Aromia moschata</name>
    <dbReference type="NCBI Taxonomy" id="1265417"/>
    <lineage>
        <taxon>Eukaryota</taxon>
        <taxon>Metazoa</taxon>
        <taxon>Ecdysozoa</taxon>
        <taxon>Arthropoda</taxon>
        <taxon>Hexapoda</taxon>
        <taxon>Insecta</taxon>
        <taxon>Pterygota</taxon>
        <taxon>Neoptera</taxon>
        <taxon>Endopterygota</taxon>
        <taxon>Coleoptera</taxon>
        <taxon>Polyphaga</taxon>
        <taxon>Cucujiformia</taxon>
        <taxon>Chrysomeloidea</taxon>
        <taxon>Cerambycidae</taxon>
        <taxon>Cerambycinae</taxon>
        <taxon>Callichromatini</taxon>
        <taxon>Aromia</taxon>
    </lineage>
</organism>
<accession>A0AAV8XS65</accession>
<feature type="compositionally biased region" description="Basic and acidic residues" evidence="1">
    <location>
        <begin position="113"/>
        <end position="127"/>
    </location>
</feature>
<comment type="caution">
    <text evidence="2">The sequence shown here is derived from an EMBL/GenBank/DDBJ whole genome shotgun (WGS) entry which is preliminary data.</text>
</comment>
<dbReference type="EMBL" id="JAPWTK010000351">
    <property type="protein sequence ID" value="KAJ8941823.1"/>
    <property type="molecule type" value="Genomic_DNA"/>
</dbReference>
<dbReference type="InterPro" id="IPR023273">
    <property type="entry name" value="RCMT_NOP2"/>
</dbReference>
<dbReference type="InterPro" id="IPR023267">
    <property type="entry name" value="RCMT"/>
</dbReference>
<keyword evidence="3" id="KW-1185">Reference proteome</keyword>
<dbReference type="AlphaFoldDB" id="A0AAV8XS65"/>
<dbReference type="GO" id="GO:0000470">
    <property type="term" value="P:maturation of LSU-rRNA"/>
    <property type="evidence" value="ECO:0007669"/>
    <property type="project" value="TreeGrafter"/>
</dbReference>
<dbReference type="GO" id="GO:0009383">
    <property type="term" value="F:rRNA (cytosine-C5-)-methyltransferase activity"/>
    <property type="evidence" value="ECO:0007669"/>
    <property type="project" value="TreeGrafter"/>
</dbReference>
<gene>
    <name evidence="2" type="ORF">NQ318_006800</name>
</gene>
<evidence type="ECO:0000313" key="2">
    <source>
        <dbReference type="EMBL" id="KAJ8941823.1"/>
    </source>
</evidence>
<feature type="compositionally biased region" description="Acidic residues" evidence="1">
    <location>
        <begin position="182"/>
        <end position="204"/>
    </location>
</feature>
<feature type="compositionally biased region" description="Basic and acidic residues" evidence="1">
    <location>
        <begin position="76"/>
        <end position="90"/>
    </location>
</feature>
<sequence length="344" mass="40290">MGRKAKFDEGVIVRKGPGRKARKQKDPIFPKKLIENDTSATKKMGHRQKIRFKKRMEKTKELQEKRKLSKNKKQAKKEVKPQVKQEKQYFSEESEDDSEGNSCISEEDSDNEEIIRPSRGFSDDNKLWLKPRQKNIKGKKENLNEDDDDMSAEEEESDESSLAEEDEDGDSFKVESLNNLSDSDDDSGDQDEFDEEESSGEEENKESSSSSSLKRRKEDEDLLPIEKQTKKLKKKHAEDQKLAEEEMQLNIANQEIFKFPTKESEEEIQSLQEVQQRIREIIAVLTDFSKLRDKEHSRSEYLAILKKDLCSYYSYNEFLMDRFMQLFPLSELLEFLEASEVQRP</sequence>